<keyword evidence="1" id="KW-0489">Methyltransferase</keyword>
<name>A0ABP7NLN6_9GAMM</name>
<protein>
    <submittedName>
        <fullName evidence="1">Class I SAM-dependent methyltransferase</fullName>
    </submittedName>
</protein>
<dbReference type="InterPro" id="IPR007536">
    <property type="entry name" value="16SrRNA_methylTrfase_J"/>
</dbReference>
<evidence type="ECO:0000313" key="2">
    <source>
        <dbReference type="Proteomes" id="UP001501337"/>
    </source>
</evidence>
<dbReference type="SUPFAM" id="SSF53335">
    <property type="entry name" value="S-adenosyl-L-methionine-dependent methyltransferases"/>
    <property type="match status" value="1"/>
</dbReference>
<dbReference type="Proteomes" id="UP001501337">
    <property type="component" value="Unassembled WGS sequence"/>
</dbReference>
<proteinExistence type="predicted"/>
<dbReference type="Pfam" id="PF04445">
    <property type="entry name" value="SAM_MT"/>
    <property type="match status" value="1"/>
</dbReference>
<gene>
    <name evidence="1" type="ORF">GCM10022278_06270</name>
</gene>
<accession>A0ABP7NLN6</accession>
<keyword evidence="1" id="KW-0808">Transferase</keyword>
<evidence type="ECO:0000313" key="1">
    <source>
        <dbReference type="EMBL" id="GAA3949905.1"/>
    </source>
</evidence>
<comment type="caution">
    <text evidence="1">The sequence shown here is derived from an EMBL/GenBank/DDBJ whole genome shotgun (WGS) entry which is preliminary data.</text>
</comment>
<organism evidence="1 2">
    <name type="scientific">Allohahella marinimesophila</name>
    <dbReference type="NCBI Taxonomy" id="1054972"/>
    <lineage>
        <taxon>Bacteria</taxon>
        <taxon>Pseudomonadati</taxon>
        <taxon>Pseudomonadota</taxon>
        <taxon>Gammaproteobacteria</taxon>
        <taxon>Oceanospirillales</taxon>
        <taxon>Hahellaceae</taxon>
        <taxon>Allohahella</taxon>
    </lineage>
</organism>
<dbReference type="PANTHER" id="PTHR36112">
    <property type="entry name" value="RIBOSOMAL RNA SMALL SUBUNIT METHYLTRANSFERASE J"/>
    <property type="match status" value="1"/>
</dbReference>
<dbReference type="EMBL" id="BAABBO010000001">
    <property type="protein sequence ID" value="GAA3949905.1"/>
    <property type="molecule type" value="Genomic_DNA"/>
</dbReference>
<reference evidence="2" key="1">
    <citation type="journal article" date="2019" name="Int. J. Syst. Evol. Microbiol.">
        <title>The Global Catalogue of Microorganisms (GCM) 10K type strain sequencing project: providing services to taxonomists for standard genome sequencing and annotation.</title>
        <authorList>
            <consortium name="The Broad Institute Genomics Platform"/>
            <consortium name="The Broad Institute Genome Sequencing Center for Infectious Disease"/>
            <person name="Wu L."/>
            <person name="Ma J."/>
        </authorList>
    </citation>
    <scope>NUCLEOTIDE SEQUENCE [LARGE SCALE GENOMIC DNA]</scope>
    <source>
        <strain evidence="2">JCM 17555</strain>
    </source>
</reference>
<dbReference type="InterPro" id="IPR029063">
    <property type="entry name" value="SAM-dependent_MTases_sf"/>
</dbReference>
<dbReference type="PANTHER" id="PTHR36112:SF1">
    <property type="entry name" value="RIBOSOMAL RNA SMALL SUBUNIT METHYLTRANSFERASE J"/>
    <property type="match status" value="1"/>
</dbReference>
<dbReference type="CDD" id="cd02440">
    <property type="entry name" value="AdoMet_MTases"/>
    <property type="match status" value="1"/>
</dbReference>
<sequence length="227" mass="25056">MDFIAGKAGFRQQKAQSAGGTAHEQVLKAMSLHRNSGAGLTVVDATAGLGRDAHIIAGQVARVWLFERHPVLARLLQDGLDRARDDASAPMQADTIDRMTLCDMDFTSWTPTEDLQVDIVYLDPMFAADAEAVPGGRASRKKGPLVKKDMQLLHELHATELSDAEQRQLNERRLLDKAFSLNPSRVVVKRARLAPFLADEKTDLQLEGKAGRFDIYALRSLKKTPAR</sequence>
<dbReference type="GO" id="GO:0008168">
    <property type="term" value="F:methyltransferase activity"/>
    <property type="evidence" value="ECO:0007669"/>
    <property type="project" value="UniProtKB-KW"/>
</dbReference>
<dbReference type="GO" id="GO:0032259">
    <property type="term" value="P:methylation"/>
    <property type="evidence" value="ECO:0007669"/>
    <property type="project" value="UniProtKB-KW"/>
</dbReference>
<dbReference type="Gene3D" id="3.40.50.150">
    <property type="entry name" value="Vaccinia Virus protein VP39"/>
    <property type="match status" value="1"/>
</dbReference>
<keyword evidence="2" id="KW-1185">Reference proteome</keyword>